<dbReference type="KEGG" id="bcou:IC761_22925"/>
<dbReference type="Pfam" id="PF13454">
    <property type="entry name" value="NAD_binding_9"/>
    <property type="match status" value="1"/>
</dbReference>
<dbReference type="Gene3D" id="3.50.50.60">
    <property type="entry name" value="FAD/NAD(P)-binding domain"/>
    <property type="match status" value="1"/>
</dbReference>
<organism evidence="3 4">
    <name type="scientific">Bradyrhizobium commune</name>
    <dbReference type="NCBI Taxonomy" id="83627"/>
    <lineage>
        <taxon>Bacteria</taxon>
        <taxon>Pseudomonadati</taxon>
        <taxon>Pseudomonadota</taxon>
        <taxon>Alphaproteobacteria</taxon>
        <taxon>Hyphomicrobiales</taxon>
        <taxon>Nitrobacteraceae</taxon>
        <taxon>Bradyrhizobium</taxon>
    </lineage>
</organism>
<dbReference type="InterPro" id="IPR038732">
    <property type="entry name" value="HpyO/CreE_NAD-binding"/>
</dbReference>
<gene>
    <name evidence="3" type="ORF">IC761_22925</name>
</gene>
<dbReference type="InterPro" id="IPR050982">
    <property type="entry name" value="Auxin_biosynth/cation_transpt"/>
</dbReference>
<dbReference type="InterPro" id="IPR036188">
    <property type="entry name" value="FAD/NAD-bd_sf"/>
</dbReference>
<dbReference type="PRINTS" id="PR00411">
    <property type="entry name" value="PNDRDTASEI"/>
</dbReference>
<dbReference type="Proteomes" id="UP000594621">
    <property type="component" value="Chromosome"/>
</dbReference>
<proteinExistence type="predicted"/>
<accession>A0A7S9D1H8</accession>
<dbReference type="EMBL" id="CP061379">
    <property type="protein sequence ID" value="QPF89358.1"/>
    <property type="molecule type" value="Genomic_DNA"/>
</dbReference>
<keyword evidence="4" id="KW-1185">Reference proteome</keyword>
<dbReference type="GO" id="GO:0050660">
    <property type="term" value="F:flavin adenine dinucleotide binding"/>
    <property type="evidence" value="ECO:0007669"/>
    <property type="project" value="TreeGrafter"/>
</dbReference>
<protein>
    <submittedName>
        <fullName evidence="3">NAD(P)/FAD-dependent oxidoreductase</fullName>
    </submittedName>
</protein>
<dbReference type="SUPFAM" id="SSF51905">
    <property type="entry name" value="FAD/NAD(P)-binding domain"/>
    <property type="match status" value="2"/>
</dbReference>
<dbReference type="PANTHER" id="PTHR43539">
    <property type="entry name" value="FLAVIN-BINDING MONOOXYGENASE-LIKE PROTEIN (AFU_ORTHOLOGUE AFUA_4G09220)"/>
    <property type="match status" value="1"/>
</dbReference>
<dbReference type="AlphaFoldDB" id="A0A7S9D1H8"/>
<dbReference type="RefSeq" id="WP_195798897.1">
    <property type="nucleotide sequence ID" value="NZ_CP061379.1"/>
</dbReference>
<reference evidence="3 4" key="1">
    <citation type="submission" date="2020-09" db="EMBL/GenBank/DDBJ databases">
        <title>Complete genomes of bradyrhizobia occurring on native shrubby legumes in Australia.</title>
        <authorList>
            <person name="Lafay B."/>
        </authorList>
    </citation>
    <scope>NUCLEOTIDE SEQUENCE [LARGE SCALE GENOMIC DNA]</scope>
    <source>
        <strain evidence="3 4">BDV5040</strain>
    </source>
</reference>
<dbReference type="GO" id="GO:0004497">
    <property type="term" value="F:monooxygenase activity"/>
    <property type="evidence" value="ECO:0007669"/>
    <property type="project" value="TreeGrafter"/>
</dbReference>
<feature type="domain" description="FAD-dependent urate hydroxylase HpyO/Asp monooxygenase CreE-like FAD/NAD(P)-binding" evidence="2">
    <location>
        <begin position="43"/>
        <end position="186"/>
    </location>
</feature>
<keyword evidence="1" id="KW-0560">Oxidoreductase</keyword>
<evidence type="ECO:0000313" key="4">
    <source>
        <dbReference type="Proteomes" id="UP000594621"/>
    </source>
</evidence>
<evidence type="ECO:0000259" key="2">
    <source>
        <dbReference type="Pfam" id="PF13454"/>
    </source>
</evidence>
<evidence type="ECO:0000256" key="1">
    <source>
        <dbReference type="ARBA" id="ARBA00023002"/>
    </source>
</evidence>
<name>A0A7S9D1H8_9BRAD</name>
<sequence>MSDALTELEANVCADLARIAHPGAAWLPPKQGPDGKPALDVLVVGAGQSGIAIGFGLMRSRVTNILLLDKAEEGKEGPWLTYARMPTLRSPKDYTGPDLDIPSLTYQSWHEARFGKDSWHKLDLIPRGHWAEYLLWLRRTIGLPVGNGSELVEIAPAADGLLAARVKRANGVETLYARKIVLATGQEGMGGWMIPEPLRHLPASSVATVADDIDFQSLRGRRVAVIGAGASAFDNAATALEAGAAEVHLLCRRAQIQLIQPYRWLTFRGFLRHLSDLDDTWRWRFMRKVLEMREGFPQPTFDRCARHANFILHEGAPVEGGRQTDRGVELRTPRGAVSADFVICGTGIDMNFAERGELRSFAGNIATWADRYQPPENERNTRLGRFPYLADDYAFTERLPGETPWISDIHLFAIASTMSFGPSGSSINAMTTAIPKLVHGLTRGLFRSDIAHHWASLSAYDVPQAVVTRTAQKMGEST</sequence>
<evidence type="ECO:0000313" key="3">
    <source>
        <dbReference type="EMBL" id="QPF89358.1"/>
    </source>
</evidence>
<dbReference type="PANTHER" id="PTHR43539:SF91">
    <property type="entry name" value="FAD-DEPENDENT URATE HYDROXYLASE"/>
    <property type="match status" value="1"/>
</dbReference>